<organism evidence="2 3">
    <name type="scientific">Bacteroides gallinaceum</name>
    <dbReference type="NCBI Taxonomy" id="1462571"/>
    <lineage>
        <taxon>Bacteria</taxon>
        <taxon>Pseudomonadati</taxon>
        <taxon>Bacteroidota</taxon>
        <taxon>Bacteroidia</taxon>
        <taxon>Bacteroidales</taxon>
        <taxon>Bacteroidaceae</taxon>
        <taxon>Bacteroides</taxon>
    </lineage>
</organism>
<comment type="caution">
    <text evidence="2">The sequence shown here is derived from an EMBL/GenBank/DDBJ whole genome shotgun (WGS) entry which is preliminary data.</text>
</comment>
<gene>
    <name evidence="2" type="ORF">QVO10_01075</name>
</gene>
<feature type="compositionally biased region" description="Polar residues" evidence="1">
    <location>
        <begin position="51"/>
        <end position="67"/>
    </location>
</feature>
<reference evidence="2" key="1">
    <citation type="submission" date="2023-06" db="EMBL/GenBank/DDBJ databases">
        <authorList>
            <person name="Zeman M."/>
            <person name="Kubasova T."/>
            <person name="Jahodarova E."/>
            <person name="Nykrynova M."/>
            <person name="Rychlik I."/>
        </authorList>
    </citation>
    <scope>NUCLEOTIDE SEQUENCE</scope>
    <source>
        <strain evidence="2">84_SSukc20</strain>
    </source>
</reference>
<evidence type="ECO:0000256" key="1">
    <source>
        <dbReference type="SAM" id="MobiDB-lite"/>
    </source>
</evidence>
<evidence type="ECO:0000313" key="2">
    <source>
        <dbReference type="EMBL" id="MDN0047988.1"/>
    </source>
</evidence>
<keyword evidence="3" id="KW-1185">Reference proteome</keyword>
<feature type="region of interest" description="Disordered" evidence="1">
    <location>
        <begin position="46"/>
        <end position="67"/>
    </location>
</feature>
<name>A0ABT7X237_9BACE</name>
<reference evidence="2" key="2">
    <citation type="submission" date="2024-05" db="EMBL/GenBank/DDBJ databases">
        <title>Identification and characterization of horizontal gene transfer across gut microbiota members of farm animals based on homology search.</title>
        <authorList>
            <person name="Schwarzerova J."/>
            <person name="Nykrynova M."/>
            <person name="Jureckova K."/>
            <person name="Cejkova D."/>
            <person name="Rychlik I."/>
        </authorList>
    </citation>
    <scope>NUCLEOTIDE SEQUENCE</scope>
    <source>
        <strain evidence="2">84_SSukc20</strain>
    </source>
</reference>
<proteinExistence type="predicted"/>
<dbReference type="EMBL" id="JAUEII010000002">
    <property type="protein sequence ID" value="MDN0047988.1"/>
    <property type="molecule type" value="Genomic_DNA"/>
</dbReference>
<protein>
    <submittedName>
        <fullName evidence="2">Uncharacterized protein</fullName>
    </submittedName>
</protein>
<sequence length="67" mass="7502">MKKEYTKPTAKVVEWDFNEAVCSTTVYNASPCILIDDQFGGTTRIDHRSSSDANSITWNRWNGSGSN</sequence>
<dbReference type="RefSeq" id="WP_301638855.1">
    <property type="nucleotide sequence ID" value="NZ_JAUEII010000002.1"/>
</dbReference>
<dbReference type="Proteomes" id="UP001167871">
    <property type="component" value="Unassembled WGS sequence"/>
</dbReference>
<accession>A0ABT7X237</accession>
<evidence type="ECO:0000313" key="3">
    <source>
        <dbReference type="Proteomes" id="UP001167871"/>
    </source>
</evidence>